<dbReference type="STRING" id="406818.XBJ1_3059"/>
<dbReference type="eggNOG" id="COG3335">
    <property type="taxonomic scope" value="Bacteria"/>
</dbReference>
<evidence type="ECO:0000259" key="1">
    <source>
        <dbReference type="Pfam" id="PF01710"/>
    </source>
</evidence>
<organism evidence="2 3">
    <name type="scientific">Xenorhabdus bovienii (strain SS-2004)</name>
    <name type="common">Xenorhabdus nematophila subsp. bovienii</name>
    <dbReference type="NCBI Taxonomy" id="406818"/>
    <lineage>
        <taxon>Bacteria</taxon>
        <taxon>Pseudomonadati</taxon>
        <taxon>Pseudomonadota</taxon>
        <taxon>Gammaproteobacteria</taxon>
        <taxon>Enterobacterales</taxon>
        <taxon>Morganellaceae</taxon>
        <taxon>Xenorhabdus</taxon>
    </lineage>
</organism>
<dbReference type="eggNOG" id="COG3415">
    <property type="taxonomic scope" value="Bacteria"/>
</dbReference>
<proteinExistence type="predicted"/>
<protein>
    <recommendedName>
        <fullName evidence="1">Transposase Synechocystis PCC 6803 domain-containing protein</fullName>
    </recommendedName>
</protein>
<evidence type="ECO:0000313" key="3">
    <source>
        <dbReference type="Proteomes" id="UP000002045"/>
    </source>
</evidence>
<reference evidence="2" key="1">
    <citation type="journal article" date="2011" name="PLoS ONE">
        <title>The entomopathogenic bacterial endosymbionts xenorhabdus and photorhabdus: convergent lifestyles from divergent genomes.</title>
        <authorList>
            <person name="Chaston J.M."/>
            <person name="Suen G."/>
            <person name="Tucker S.L."/>
            <person name="Andersen A.W."/>
            <person name="Bhasin A."/>
            <person name="Bode E."/>
            <person name="Bode H.B."/>
            <person name="Brachmann A.O."/>
            <person name="Cowles C.E."/>
            <person name="Cowles K.N."/>
            <person name="Darby C."/>
            <person name="de Leon L."/>
            <person name="Drace K."/>
            <person name="Du Z."/>
            <person name="Givaudan A."/>
            <person name="Herbert Tran E.E."/>
            <person name="Jewell K.A."/>
            <person name="Knack J.J."/>
            <person name="Krasomil-Osterfeld K.C."/>
            <person name="Kukor R."/>
            <person name="Lanois A."/>
            <person name="Latreille P."/>
            <person name="Leimgruber N.K."/>
            <person name="Lipke C.M."/>
            <person name="Liu R."/>
            <person name="Lu X."/>
            <person name="Martens E.C."/>
            <person name="Marri P.R."/>
            <person name="Medigue C."/>
            <person name="Menard M.L."/>
            <person name="Miller N.M."/>
            <person name="Morales-Soto N."/>
            <person name="Norton S."/>
            <person name="Ogier J.C."/>
            <person name="Orchard S.S."/>
            <person name="Park D."/>
            <person name="Park Y."/>
            <person name="Qurollo B.A."/>
            <person name="Sugar D.R."/>
            <person name="Richards G.R."/>
            <person name="Rouy Z."/>
            <person name="Slominski B."/>
            <person name="Slominski K."/>
            <person name="Snyder H."/>
            <person name="Tjaden B.C."/>
            <person name="van der Hoeven R."/>
            <person name="Welch R.D."/>
            <person name="Wheeler C."/>
            <person name="Xiang B."/>
            <person name="Barbazuk B."/>
            <person name="Gaudriault S."/>
            <person name="Goodner B."/>
            <person name="Slater S.C."/>
            <person name="Forst S."/>
            <person name="Goldman B.S."/>
            <person name="Goodrich-Blair H."/>
        </authorList>
    </citation>
    <scope>NUCLEOTIDE SEQUENCE [LARGE SCALE GENOMIC DNA]</scope>
    <source>
        <strain evidence="2">SS-2004</strain>
    </source>
</reference>
<dbReference type="EMBL" id="FN667741">
    <property type="protein sequence ID" value="CBJ82183.1"/>
    <property type="molecule type" value="Genomic_DNA"/>
</dbReference>
<dbReference type="AlphaFoldDB" id="D3V8M1"/>
<sequence length="243" mass="28071">MGYSLDFRKRVLAYKDKHSLTFEQTSAHFEISIRTLFRWCSKIEPCMTRDKPATKIPDEVLIADVQNFSDDYQWERAKRLGVSQSAIHYALKRLRITPKKTLQHPRADPQARQAFIERISDDEQTGRPIVYLDESGFAQSMPRKQGYSEKGLRCFGTHDWHAKGSCIKWLVAVICFRLFKDEVWPKLMSIAVIATNQNRSKDMGKEMADILVIAVIAAVRSFSWRIPIRPANPALKNRLSISR</sequence>
<name>D3V8M1_XENBS</name>
<dbReference type="Proteomes" id="UP000002045">
    <property type="component" value="Chromosome"/>
</dbReference>
<dbReference type="InterPro" id="IPR002622">
    <property type="entry name" value="Transposase_14"/>
</dbReference>
<dbReference type="HOGENOM" id="CLU_056788_1_4_6"/>
<accession>D3V8M1</accession>
<gene>
    <name evidence="2" type="ordered locus">XBJ1_3059</name>
</gene>
<feature type="domain" description="Transposase Synechocystis PCC 6803" evidence="1">
    <location>
        <begin position="1"/>
        <end position="107"/>
    </location>
</feature>
<evidence type="ECO:0000313" key="2">
    <source>
        <dbReference type="EMBL" id="CBJ82183.1"/>
    </source>
</evidence>
<dbReference type="KEGG" id="xbo:XBJ1_3059"/>
<dbReference type="Pfam" id="PF01710">
    <property type="entry name" value="HTH_Tnp_IS630"/>
    <property type="match status" value="1"/>
</dbReference>